<organism evidence="1 2">
    <name type="scientific">Stephania yunnanensis</name>
    <dbReference type="NCBI Taxonomy" id="152371"/>
    <lineage>
        <taxon>Eukaryota</taxon>
        <taxon>Viridiplantae</taxon>
        <taxon>Streptophyta</taxon>
        <taxon>Embryophyta</taxon>
        <taxon>Tracheophyta</taxon>
        <taxon>Spermatophyta</taxon>
        <taxon>Magnoliopsida</taxon>
        <taxon>Ranunculales</taxon>
        <taxon>Menispermaceae</taxon>
        <taxon>Menispermoideae</taxon>
        <taxon>Cissampelideae</taxon>
        <taxon>Stephania</taxon>
    </lineage>
</organism>
<dbReference type="SUPFAM" id="SSF56235">
    <property type="entry name" value="N-terminal nucleophile aminohydrolases (Ntn hydrolases)"/>
    <property type="match status" value="1"/>
</dbReference>
<evidence type="ECO:0000313" key="2">
    <source>
        <dbReference type="Proteomes" id="UP001420932"/>
    </source>
</evidence>
<accession>A0AAP0JYZ2</accession>
<keyword evidence="2" id="KW-1185">Reference proteome</keyword>
<proteinExistence type="predicted"/>
<dbReference type="Proteomes" id="UP001420932">
    <property type="component" value="Unassembled WGS sequence"/>
</dbReference>
<dbReference type="InterPro" id="IPR012341">
    <property type="entry name" value="6hp_glycosidase-like_sf"/>
</dbReference>
<dbReference type="InterPro" id="IPR029055">
    <property type="entry name" value="Ntn_hydrolases_N"/>
</dbReference>
<sequence length="279" mass="31581">MNVGRAAMANLVGGIGYFYGQSKIALARTKRNEFSASESSEILSFLDIAFIRLETWSNGSIPLKQDLNEEANRAFPDDKLLTKYGKPKEFFFSSDAQALVEHTRKVLVIEDGEVVHFKWTFLYYLSFKAFHISWLPKLCSVQGSVISSNLKALFPAWYFAFTYFTADCIGILTDQNKLVVAVGEQLHLPQGFTQQGCKYATQVAMYRRNCALAKLFVHVVRNGIYSVSNPSLIRNGITIPLLIESASTKSETEFIPSLFRCRLGLETEFMQIRDGKFRF</sequence>
<gene>
    <name evidence="1" type="ORF">Syun_011650</name>
</gene>
<dbReference type="EMBL" id="JBBNAF010000005">
    <property type="protein sequence ID" value="KAK9142250.1"/>
    <property type="molecule type" value="Genomic_DNA"/>
</dbReference>
<evidence type="ECO:0000313" key="1">
    <source>
        <dbReference type="EMBL" id="KAK9142250.1"/>
    </source>
</evidence>
<dbReference type="GO" id="GO:0005975">
    <property type="term" value="P:carbohydrate metabolic process"/>
    <property type="evidence" value="ECO:0007669"/>
    <property type="project" value="InterPro"/>
</dbReference>
<reference evidence="1 2" key="1">
    <citation type="submission" date="2024-01" db="EMBL/GenBank/DDBJ databases">
        <title>Genome assemblies of Stephania.</title>
        <authorList>
            <person name="Yang L."/>
        </authorList>
    </citation>
    <scope>NUCLEOTIDE SEQUENCE [LARGE SCALE GENOMIC DNA]</scope>
    <source>
        <strain evidence="1">YNDBR</strain>
        <tissue evidence="1">Leaf</tissue>
    </source>
</reference>
<comment type="caution">
    <text evidence="1">The sequence shown here is derived from an EMBL/GenBank/DDBJ whole genome shotgun (WGS) entry which is preliminary data.</text>
</comment>
<dbReference type="Gene3D" id="1.50.10.10">
    <property type="match status" value="1"/>
</dbReference>
<protein>
    <submittedName>
        <fullName evidence="1">Uncharacterized protein</fullName>
    </submittedName>
</protein>
<dbReference type="AlphaFoldDB" id="A0AAP0JYZ2"/>
<name>A0AAP0JYZ2_9MAGN</name>